<protein>
    <recommendedName>
        <fullName evidence="3">histidine kinase</fullName>
        <ecNumber evidence="3">2.7.13.3</ecNumber>
    </recommendedName>
</protein>
<dbReference type="EC" id="2.7.13.3" evidence="3"/>
<evidence type="ECO:0000256" key="5">
    <source>
        <dbReference type="ARBA" id="ARBA00022679"/>
    </source>
</evidence>
<dbReference type="InterPro" id="IPR004358">
    <property type="entry name" value="Sig_transdc_His_kin-like_C"/>
</dbReference>
<dbReference type="InterPro" id="IPR036097">
    <property type="entry name" value="HisK_dim/P_sf"/>
</dbReference>
<evidence type="ECO:0000256" key="9">
    <source>
        <dbReference type="ARBA" id="ARBA00023012"/>
    </source>
</evidence>
<dbReference type="SMART" id="SM00388">
    <property type="entry name" value="HisKA"/>
    <property type="match status" value="1"/>
</dbReference>
<keyword evidence="9" id="KW-0902">Two-component regulatory system</keyword>
<feature type="domain" description="HAMP" evidence="12">
    <location>
        <begin position="181"/>
        <end position="234"/>
    </location>
</feature>
<evidence type="ECO:0000256" key="7">
    <source>
        <dbReference type="ARBA" id="ARBA00022777"/>
    </source>
</evidence>
<comment type="catalytic activity">
    <reaction evidence="1">
        <text>ATP + protein L-histidine = ADP + protein N-phospho-L-histidine.</text>
        <dbReference type="EC" id="2.7.13.3"/>
    </reaction>
</comment>
<evidence type="ECO:0000256" key="10">
    <source>
        <dbReference type="ARBA" id="ARBA00023136"/>
    </source>
</evidence>
<dbReference type="PROSITE" id="PS50109">
    <property type="entry name" value="HIS_KIN"/>
    <property type="match status" value="1"/>
</dbReference>
<dbReference type="CDD" id="cd06225">
    <property type="entry name" value="HAMP"/>
    <property type="match status" value="1"/>
</dbReference>
<proteinExistence type="predicted"/>
<dbReference type="CDD" id="cd00082">
    <property type="entry name" value="HisKA"/>
    <property type="match status" value="1"/>
</dbReference>
<evidence type="ECO:0000313" key="13">
    <source>
        <dbReference type="EMBL" id="GIH39154.1"/>
    </source>
</evidence>
<evidence type="ECO:0000256" key="8">
    <source>
        <dbReference type="ARBA" id="ARBA00022989"/>
    </source>
</evidence>
<evidence type="ECO:0000256" key="6">
    <source>
        <dbReference type="ARBA" id="ARBA00022692"/>
    </source>
</evidence>
<feature type="domain" description="Histidine kinase" evidence="11">
    <location>
        <begin position="242"/>
        <end position="447"/>
    </location>
</feature>
<keyword evidence="5" id="KW-0808">Transferase</keyword>
<evidence type="ECO:0000256" key="1">
    <source>
        <dbReference type="ARBA" id="ARBA00000085"/>
    </source>
</evidence>
<dbReference type="Gene3D" id="3.30.565.10">
    <property type="entry name" value="Histidine kinase-like ATPase, C-terminal domain"/>
    <property type="match status" value="1"/>
</dbReference>
<dbReference type="Pfam" id="PF00512">
    <property type="entry name" value="HisKA"/>
    <property type="match status" value="1"/>
</dbReference>
<keyword evidence="10" id="KW-0472">Membrane</keyword>
<evidence type="ECO:0000256" key="2">
    <source>
        <dbReference type="ARBA" id="ARBA00004236"/>
    </source>
</evidence>
<organism evidence="13 14">
    <name type="scientific">Microbispora corallina</name>
    <dbReference type="NCBI Taxonomy" id="83302"/>
    <lineage>
        <taxon>Bacteria</taxon>
        <taxon>Bacillati</taxon>
        <taxon>Actinomycetota</taxon>
        <taxon>Actinomycetes</taxon>
        <taxon>Streptosporangiales</taxon>
        <taxon>Streptosporangiaceae</taxon>
        <taxon>Microbispora</taxon>
    </lineage>
</organism>
<dbReference type="PANTHER" id="PTHR45436:SF5">
    <property type="entry name" value="SENSOR HISTIDINE KINASE TRCS"/>
    <property type="match status" value="1"/>
</dbReference>
<evidence type="ECO:0000313" key="14">
    <source>
        <dbReference type="Proteomes" id="UP000603904"/>
    </source>
</evidence>
<dbReference type="SUPFAM" id="SSF55874">
    <property type="entry name" value="ATPase domain of HSP90 chaperone/DNA topoisomerase II/histidine kinase"/>
    <property type="match status" value="1"/>
</dbReference>
<dbReference type="InterPro" id="IPR003660">
    <property type="entry name" value="HAMP_dom"/>
</dbReference>
<dbReference type="PANTHER" id="PTHR45436">
    <property type="entry name" value="SENSOR HISTIDINE KINASE YKOH"/>
    <property type="match status" value="1"/>
</dbReference>
<dbReference type="Proteomes" id="UP000603904">
    <property type="component" value="Unassembled WGS sequence"/>
</dbReference>
<dbReference type="SUPFAM" id="SSF47384">
    <property type="entry name" value="Homodimeric domain of signal transducing histidine kinase"/>
    <property type="match status" value="1"/>
</dbReference>
<evidence type="ECO:0000259" key="11">
    <source>
        <dbReference type="PROSITE" id="PS50109"/>
    </source>
</evidence>
<keyword evidence="8" id="KW-1133">Transmembrane helix</keyword>
<evidence type="ECO:0000256" key="3">
    <source>
        <dbReference type="ARBA" id="ARBA00012438"/>
    </source>
</evidence>
<evidence type="ECO:0000256" key="4">
    <source>
        <dbReference type="ARBA" id="ARBA00022553"/>
    </source>
</evidence>
<dbReference type="PRINTS" id="PR00344">
    <property type="entry name" value="BCTRLSENSOR"/>
</dbReference>
<keyword evidence="4" id="KW-0597">Phosphoprotein</keyword>
<comment type="subcellular location">
    <subcellularLocation>
        <location evidence="2">Cell membrane</location>
    </subcellularLocation>
</comment>
<keyword evidence="6" id="KW-0812">Transmembrane</keyword>
<dbReference type="InterPro" id="IPR050428">
    <property type="entry name" value="TCS_sensor_his_kinase"/>
</dbReference>
<dbReference type="InterPro" id="IPR036890">
    <property type="entry name" value="HATPase_C_sf"/>
</dbReference>
<keyword evidence="14" id="KW-1185">Reference proteome</keyword>
<gene>
    <name evidence="13" type="ORF">Mco01_21540</name>
</gene>
<dbReference type="Pfam" id="PF00672">
    <property type="entry name" value="HAMP"/>
    <property type="match status" value="1"/>
</dbReference>
<dbReference type="SMART" id="SM00304">
    <property type="entry name" value="HAMP"/>
    <property type="match status" value="1"/>
</dbReference>
<sequence length="458" mass="49606">MCPRSLQMRAALSSALASLAVFTVLGIAFDLGVRNKVETHLYLEAQRAATDWLASMRPGDVPRPTPMSRVDLLQLVDSRNRVVVSSTAAANRPALTAPLPPPEDRIQYRTECSPDGGCVVLVALRVLPFQTGLIWGGETHAVYAGRAQPAILATHRLELGTAAGVLLAAGLWGWGNWYRTGRTLRPVAEIRAKMSEITVSDLSMRVPQPSGCDEIAELARTANQTLARLETAVGQQRLFASVVSHELKSPLTGLRASLEEALLYRDEVDPHETIEAALETTDRFKAIIDDILMLAHLRTAEPVKPEPVDLGLLVEQETARTRGVPVLADAAPDLTVLGNRIQLVGALTNLIVNAQRHARSVVRVTVEQDGGEAVVTVLDDGDGIALEDRERVFEPFVRLQDGRRRDPKGTGLGLAISRAVAGAHEGTLRVEDSPRGARFVLRLPLCRAARQVQKEPAA</sequence>
<accession>A0ABQ4FWH0</accession>
<dbReference type="SUPFAM" id="SSF158472">
    <property type="entry name" value="HAMP domain-like"/>
    <property type="match status" value="1"/>
</dbReference>
<reference evidence="13 14" key="1">
    <citation type="submission" date="2021-01" db="EMBL/GenBank/DDBJ databases">
        <title>Whole genome shotgun sequence of Microbispora corallina NBRC 16416.</title>
        <authorList>
            <person name="Komaki H."/>
            <person name="Tamura T."/>
        </authorList>
    </citation>
    <scope>NUCLEOTIDE SEQUENCE [LARGE SCALE GENOMIC DNA]</scope>
    <source>
        <strain evidence="13 14">NBRC 16416</strain>
    </source>
</reference>
<comment type="caution">
    <text evidence="13">The sequence shown here is derived from an EMBL/GenBank/DDBJ whole genome shotgun (WGS) entry which is preliminary data.</text>
</comment>
<dbReference type="Gene3D" id="1.10.287.130">
    <property type="match status" value="1"/>
</dbReference>
<keyword evidence="7" id="KW-0418">Kinase</keyword>
<dbReference type="InterPro" id="IPR003661">
    <property type="entry name" value="HisK_dim/P_dom"/>
</dbReference>
<dbReference type="InterPro" id="IPR003594">
    <property type="entry name" value="HATPase_dom"/>
</dbReference>
<dbReference type="SMART" id="SM00387">
    <property type="entry name" value="HATPase_c"/>
    <property type="match status" value="1"/>
</dbReference>
<dbReference type="InterPro" id="IPR005467">
    <property type="entry name" value="His_kinase_dom"/>
</dbReference>
<dbReference type="PROSITE" id="PS50885">
    <property type="entry name" value="HAMP"/>
    <property type="match status" value="1"/>
</dbReference>
<dbReference type="EMBL" id="BOOC01000006">
    <property type="protein sequence ID" value="GIH39154.1"/>
    <property type="molecule type" value="Genomic_DNA"/>
</dbReference>
<dbReference type="Pfam" id="PF02518">
    <property type="entry name" value="HATPase_c"/>
    <property type="match status" value="1"/>
</dbReference>
<name>A0ABQ4FWH0_9ACTN</name>
<evidence type="ECO:0000259" key="12">
    <source>
        <dbReference type="PROSITE" id="PS50885"/>
    </source>
</evidence>